<accession>A0A9P8LG84</accession>
<keyword evidence="3" id="KW-1185">Reference proteome</keyword>
<proteinExistence type="predicted"/>
<evidence type="ECO:0000313" key="3">
    <source>
        <dbReference type="Proteomes" id="UP000750711"/>
    </source>
</evidence>
<reference evidence="2" key="1">
    <citation type="submission" date="2021-03" db="EMBL/GenBank/DDBJ databases">
        <title>Comparative genomics and phylogenomic investigation of the class Geoglossomycetes provide insights into ecological specialization and systematics.</title>
        <authorList>
            <person name="Melie T."/>
            <person name="Pirro S."/>
            <person name="Miller A.N."/>
            <person name="Quandt A."/>
        </authorList>
    </citation>
    <scope>NUCLEOTIDE SEQUENCE</scope>
    <source>
        <strain evidence="2">CAQ_001_2017</strain>
    </source>
</reference>
<dbReference type="AlphaFoldDB" id="A0A9P8LG84"/>
<feature type="compositionally biased region" description="Low complexity" evidence="1">
    <location>
        <begin position="588"/>
        <end position="599"/>
    </location>
</feature>
<evidence type="ECO:0000256" key="1">
    <source>
        <dbReference type="SAM" id="MobiDB-lite"/>
    </source>
</evidence>
<evidence type="ECO:0000313" key="2">
    <source>
        <dbReference type="EMBL" id="KAH0564758.1"/>
    </source>
</evidence>
<name>A0A9P8LG84_9PEZI</name>
<feature type="region of interest" description="Disordered" evidence="1">
    <location>
        <begin position="560"/>
        <end position="617"/>
    </location>
</feature>
<evidence type="ECO:0008006" key="4">
    <source>
        <dbReference type="Google" id="ProtNLM"/>
    </source>
</evidence>
<comment type="caution">
    <text evidence="2">The sequence shown here is derived from an EMBL/GenBank/DDBJ whole genome shotgun (WGS) entry which is preliminary data.</text>
</comment>
<dbReference type="EMBL" id="JAGHQM010000183">
    <property type="protein sequence ID" value="KAH0564758.1"/>
    <property type="molecule type" value="Genomic_DNA"/>
</dbReference>
<sequence length="632" mass="71010">MDAPTGRQLKRFSVPGINGVPLNRRSSIFGSFLSRGSRAPKLKAPGPAIPAEIVYRIAWFIKCGHTCRTCYLRDLVAFCLCTRTFHYYATSLLYDAIVIAAPDDINDERQVRHVARTLELLHRTLSSAPGLAALVRELVLPDLAKGRRSMRIDMSATHAQDVANVIMCCPNLERVRGLTSYFPQPMGLYPALPIAHALYSRLVLKEHIWWASVESTHFLRFGFQINEFPSYHMNWAHLERLVLCGWLARGSTINQGLSPGIFLNSFQFLPSLSSLYVSSFVSTEFTKETLMSLCTLPRLEAVRLEQLGGISTRDVLKWLDLIPPGTKGRLRSLSLIDLEYVVLTVDDMRELFANTPGLKRFTLRQSRPLLLDSQIGPVGQLGYREEGLMDDQPSCWCPSLSHLHWEVSPPQPSNAWLKHCIVQGGFPGLQSIRAPLDEDCMLQDLCRPCTLEATDALYRQGQSLNASLPVMQALARTANRVLYEMQLAATNYQGQENYFQSRMDLIAFNIKPAHPYFQSFLMEFSDLEWVKKGVTPKELTQENEADGLIDSMHITGLQTGEWCEGGQSDGGEEKPDTSRQANKNVAPRRASTTASRRSSVLGTLLGGRARSNHHPARRRSLWDHDTSLTDFF</sequence>
<gene>
    <name evidence="2" type="ORF">GP486_001852</name>
</gene>
<dbReference type="Proteomes" id="UP000750711">
    <property type="component" value="Unassembled WGS sequence"/>
</dbReference>
<dbReference type="InterPro" id="IPR032675">
    <property type="entry name" value="LRR_dom_sf"/>
</dbReference>
<organism evidence="2 3">
    <name type="scientific">Trichoglossum hirsutum</name>
    <dbReference type="NCBI Taxonomy" id="265104"/>
    <lineage>
        <taxon>Eukaryota</taxon>
        <taxon>Fungi</taxon>
        <taxon>Dikarya</taxon>
        <taxon>Ascomycota</taxon>
        <taxon>Pezizomycotina</taxon>
        <taxon>Geoglossomycetes</taxon>
        <taxon>Geoglossales</taxon>
        <taxon>Geoglossaceae</taxon>
        <taxon>Trichoglossum</taxon>
    </lineage>
</organism>
<protein>
    <recommendedName>
        <fullName evidence="4">F-box domain-containing protein</fullName>
    </recommendedName>
</protein>
<dbReference type="SUPFAM" id="SSF52047">
    <property type="entry name" value="RNI-like"/>
    <property type="match status" value="1"/>
</dbReference>
<dbReference type="Gene3D" id="3.80.10.10">
    <property type="entry name" value="Ribonuclease Inhibitor"/>
    <property type="match status" value="1"/>
</dbReference>